<dbReference type="OrthoDB" id="3190163at2"/>
<feature type="domain" description="YdbS-like PH" evidence="3">
    <location>
        <begin position="309"/>
        <end position="389"/>
    </location>
</feature>
<feature type="transmembrane region" description="Helical" evidence="2">
    <location>
        <begin position="78"/>
        <end position="99"/>
    </location>
</feature>
<dbReference type="EMBL" id="AP017315">
    <property type="protein sequence ID" value="BAU33504.1"/>
    <property type="molecule type" value="Genomic_DNA"/>
</dbReference>
<organism evidence="4 5">
    <name type="scientific">Microcella alkaliphila</name>
    <dbReference type="NCBI Taxonomy" id="279828"/>
    <lineage>
        <taxon>Bacteria</taxon>
        <taxon>Bacillati</taxon>
        <taxon>Actinomycetota</taxon>
        <taxon>Actinomycetes</taxon>
        <taxon>Micrococcales</taxon>
        <taxon>Microbacteriaceae</taxon>
        <taxon>Microcella</taxon>
    </lineage>
</organism>
<feature type="domain" description="YdbS-like PH" evidence="3">
    <location>
        <begin position="101"/>
        <end position="177"/>
    </location>
</feature>
<dbReference type="InterPro" id="IPR005182">
    <property type="entry name" value="YdbS-like_PH"/>
</dbReference>
<sequence length="544" mass="57955">MSDELSRAKAATATDFTDGEWHRLHRATPLFRGGLTLLIIVGVIVANFRERLIEAFIPGGGEFTPEDPLFEYIIAENLILQAAAALLGLLLLIIAGFWLSWRFHTFRITDQVVEVRSGILFRTNRKGRLDRIQGINIVRPFIPRLFGAAKLEISVAGNDANVPLQYLTGAQADALRRDILLLASGARRDAAGSGAPSAEAAPGAVDSVEVPPGTSLTLASGVIDKRVGEFLAPELDPSLAEPESVVHMDPGRLIGSTVLGGPAIVFVLLTAGLITGITLTGEIALIAGFIPALIGIGGFLISRITRSLRYSIAATPEGVRVGFGLLSTSNETLPPGRIHSVKVSQPLLWRPFGWWQIAVNRASRSSAQGAGGQAQTTILPVGNADDVRTVLRLLLPVGVTDDSMPMIDLGLTGSGDEGGFVPSPRRARPLRWFSVKRNATALTPELVMLRAGAVWRSLTLVPYPRIQSAAVTQGPIERALRLGSIQVHTVAGPIVANLGALDREHAVSFFEHVSGRAIAAAERDTSHRWGETPAEEPSAPESAP</sequence>
<dbReference type="RefSeq" id="WP_096423202.1">
    <property type="nucleotide sequence ID" value="NZ_AP017315.1"/>
</dbReference>
<feature type="domain" description="YdbS-like PH" evidence="3">
    <location>
        <begin position="441"/>
        <end position="511"/>
    </location>
</feature>
<evidence type="ECO:0000313" key="5">
    <source>
        <dbReference type="Proteomes" id="UP000218965"/>
    </source>
</evidence>
<keyword evidence="2" id="KW-0812">Transmembrane</keyword>
<dbReference type="PANTHER" id="PTHR34473:SF2">
    <property type="entry name" value="UPF0699 TRANSMEMBRANE PROTEIN YDBT"/>
    <property type="match status" value="1"/>
</dbReference>
<proteinExistence type="predicted"/>
<dbReference type="Pfam" id="PF03703">
    <property type="entry name" value="bPH_2"/>
    <property type="match status" value="3"/>
</dbReference>
<feature type="transmembrane region" description="Helical" evidence="2">
    <location>
        <begin position="30"/>
        <end position="48"/>
    </location>
</feature>
<feature type="transmembrane region" description="Helical" evidence="2">
    <location>
        <begin position="283"/>
        <end position="301"/>
    </location>
</feature>
<evidence type="ECO:0000256" key="1">
    <source>
        <dbReference type="SAM" id="MobiDB-lite"/>
    </source>
</evidence>
<evidence type="ECO:0000256" key="2">
    <source>
        <dbReference type="SAM" id="Phobius"/>
    </source>
</evidence>
<dbReference type="KEGG" id="malk:MalAC0309_2670"/>
<dbReference type="PANTHER" id="PTHR34473">
    <property type="entry name" value="UPF0699 TRANSMEMBRANE PROTEIN YDBS"/>
    <property type="match status" value="1"/>
</dbReference>
<dbReference type="AlphaFoldDB" id="A0A0U5BCN3"/>
<reference evidence="4 5" key="2">
    <citation type="submission" date="2016-01" db="EMBL/GenBank/DDBJ databases">
        <title>Microcella alkaliphila JAM AC0309 whole genome shotgun sequence.</title>
        <authorList>
            <person name="Kurata A."/>
            <person name="Hirose Y."/>
            <person name="Kishimoto N."/>
            <person name="Kobayashi T."/>
        </authorList>
    </citation>
    <scope>NUCLEOTIDE SEQUENCE [LARGE SCALE GENOMIC DNA]</scope>
    <source>
        <strain evidence="4 5">JAM AC0309</strain>
    </source>
</reference>
<protein>
    <submittedName>
        <fullName evidence="4">Hypothetical membrane protein</fullName>
    </submittedName>
</protein>
<feature type="compositionally biased region" description="Low complexity" evidence="1">
    <location>
        <begin position="535"/>
        <end position="544"/>
    </location>
</feature>
<keyword evidence="2" id="KW-0472">Membrane</keyword>
<name>A0A0U5BCN3_9MICO</name>
<accession>A0A0U5BCN3</accession>
<dbReference type="InterPro" id="IPR014529">
    <property type="entry name" value="UCP026631"/>
</dbReference>
<feature type="transmembrane region" description="Helical" evidence="2">
    <location>
        <begin position="253"/>
        <end position="277"/>
    </location>
</feature>
<evidence type="ECO:0000313" key="4">
    <source>
        <dbReference type="EMBL" id="BAU33504.1"/>
    </source>
</evidence>
<gene>
    <name evidence="4" type="ORF">MalAC0309_2670</name>
</gene>
<evidence type="ECO:0000259" key="3">
    <source>
        <dbReference type="Pfam" id="PF03703"/>
    </source>
</evidence>
<keyword evidence="2" id="KW-1133">Transmembrane helix</keyword>
<feature type="compositionally biased region" description="Basic and acidic residues" evidence="1">
    <location>
        <begin position="521"/>
        <end position="530"/>
    </location>
</feature>
<feature type="region of interest" description="Disordered" evidence="1">
    <location>
        <begin position="521"/>
        <end position="544"/>
    </location>
</feature>
<dbReference type="PIRSF" id="PIRSF026631">
    <property type="entry name" value="UCP026631"/>
    <property type="match status" value="1"/>
</dbReference>
<reference evidence="5" key="1">
    <citation type="submission" date="2015-12" db="EMBL/GenBank/DDBJ databases">
        <authorList>
            <person name="Shamseldin A."/>
            <person name="Moawad H."/>
            <person name="Abd El-Rahim W.M."/>
            <person name="Sadowsky M.J."/>
        </authorList>
    </citation>
    <scope>NUCLEOTIDE SEQUENCE [LARGE SCALE GENOMIC DNA]</scope>
    <source>
        <strain evidence="5">JAM AC0309</strain>
    </source>
</reference>
<dbReference type="Proteomes" id="UP000218965">
    <property type="component" value="Chromosome"/>
</dbReference>